<comment type="caution">
    <text evidence="3">The sequence shown here is derived from an EMBL/GenBank/DDBJ whole genome shotgun (WGS) entry which is preliminary data.</text>
</comment>
<dbReference type="Pfam" id="PF14338">
    <property type="entry name" value="Mrr_N"/>
    <property type="match status" value="1"/>
</dbReference>
<sequence length="289" mass="33248">MSEISLTRLVYLINELKLRIEKYNEKLAKNEMLVRYMLVDPFLRALGWNLENPEEVEPEYVVESGRADYAIKHGGRIVAFIEAKPLSGISKKVIKEKLKYAFDSGVEFTVITDGDTWLVYETFKKAEWRDKKLSEWSITREEPAVVALKALILANTSAFGRQPEKPVLERRVTTTAETAIAEQVRVFKVKGPVDWRKAEYLVLKILASAEKPYGRREIIEKAREHVELTEKDSARTKSGEQRWITQIRWAITRLKMKGKVRALGRNAYAISEEGKSFLKTLEEQIKATA</sequence>
<gene>
    <name evidence="3" type="ORF">ENU09_03095</name>
</gene>
<feature type="coiled-coil region" evidence="1">
    <location>
        <begin position="6"/>
        <end position="33"/>
    </location>
</feature>
<dbReference type="EMBL" id="DTBE01000079">
    <property type="protein sequence ID" value="HGQ59682.1"/>
    <property type="molecule type" value="Genomic_DNA"/>
</dbReference>
<name>A0A7J3KGJ0_STAMA</name>
<accession>A0A7J3KGJ0</accession>
<dbReference type="Gene3D" id="3.90.1570.30">
    <property type="match status" value="1"/>
</dbReference>
<evidence type="ECO:0000259" key="2">
    <source>
        <dbReference type="Pfam" id="PF14338"/>
    </source>
</evidence>
<reference evidence="3" key="1">
    <citation type="journal article" date="2020" name="mSystems">
        <title>Genome- and Community-Level Interaction Insights into Carbon Utilization and Element Cycling Functions of Hydrothermarchaeota in Hydrothermal Sediment.</title>
        <authorList>
            <person name="Zhou Z."/>
            <person name="Liu Y."/>
            <person name="Xu W."/>
            <person name="Pan J."/>
            <person name="Luo Z.H."/>
            <person name="Li M."/>
        </authorList>
    </citation>
    <scope>NUCLEOTIDE SEQUENCE [LARGE SCALE GENOMIC DNA]</scope>
    <source>
        <strain evidence="3">SpSt-638</strain>
    </source>
</reference>
<evidence type="ECO:0000256" key="1">
    <source>
        <dbReference type="SAM" id="Coils"/>
    </source>
</evidence>
<dbReference type="InterPro" id="IPR025745">
    <property type="entry name" value="Mrr-like_N_dom"/>
</dbReference>
<evidence type="ECO:0000313" key="3">
    <source>
        <dbReference type="EMBL" id="HGQ59682.1"/>
    </source>
</evidence>
<dbReference type="AlphaFoldDB" id="A0A7J3KGJ0"/>
<protein>
    <recommendedName>
        <fullName evidence="2">Restriction system protein Mrr-like N-terminal domain-containing protein</fullName>
    </recommendedName>
</protein>
<feature type="domain" description="Restriction system protein Mrr-like N-terminal" evidence="2">
    <location>
        <begin position="202"/>
        <end position="279"/>
    </location>
</feature>
<proteinExistence type="predicted"/>
<keyword evidence="1" id="KW-0175">Coiled coil</keyword>
<organism evidence="3">
    <name type="scientific">Staphylothermus marinus</name>
    <dbReference type="NCBI Taxonomy" id="2280"/>
    <lineage>
        <taxon>Archaea</taxon>
        <taxon>Thermoproteota</taxon>
        <taxon>Thermoprotei</taxon>
        <taxon>Desulfurococcales</taxon>
        <taxon>Desulfurococcaceae</taxon>
        <taxon>Staphylothermus</taxon>
    </lineage>
</organism>